<dbReference type="EMBL" id="WIGO01000242">
    <property type="protein sequence ID" value="KAF6822220.1"/>
    <property type="molecule type" value="Genomic_DNA"/>
</dbReference>
<evidence type="ECO:0000313" key="3">
    <source>
        <dbReference type="Proteomes" id="UP000654918"/>
    </source>
</evidence>
<reference evidence="2" key="1">
    <citation type="journal article" date="2020" name="Phytopathology">
        <title>Genome Sequence Resources of Colletotrichum truncatum, C. plurivorum, C. musicola, and C. sojae: Four Species Pathogenic to Soybean (Glycine max).</title>
        <authorList>
            <person name="Rogerio F."/>
            <person name="Boufleur T.R."/>
            <person name="Ciampi-Guillardi M."/>
            <person name="Sukno S.A."/>
            <person name="Thon M.R."/>
            <person name="Massola Junior N.S."/>
            <person name="Baroncelli R."/>
        </authorList>
    </citation>
    <scope>NUCLEOTIDE SEQUENCE</scope>
    <source>
        <strain evidence="2">LFN00145</strain>
    </source>
</reference>
<dbReference type="AlphaFoldDB" id="A0A8H6K011"/>
<keyword evidence="1" id="KW-0472">Membrane</keyword>
<evidence type="ECO:0000256" key="1">
    <source>
        <dbReference type="SAM" id="Phobius"/>
    </source>
</evidence>
<protein>
    <submittedName>
        <fullName evidence="2">Ankyrin repeat protein</fullName>
    </submittedName>
</protein>
<dbReference type="Gene3D" id="1.20.58.340">
    <property type="entry name" value="Magnesium transport protein CorA, transmembrane region"/>
    <property type="match status" value="1"/>
</dbReference>
<accession>A0A8H6K011</accession>
<keyword evidence="1" id="KW-1133">Transmembrane helix</keyword>
<feature type="transmembrane region" description="Helical" evidence="1">
    <location>
        <begin position="421"/>
        <end position="442"/>
    </location>
</feature>
<gene>
    <name evidence="2" type="ORF">CPLU01_12138</name>
</gene>
<dbReference type="Proteomes" id="UP000654918">
    <property type="component" value="Unassembled WGS sequence"/>
</dbReference>
<keyword evidence="1" id="KW-0812">Transmembrane</keyword>
<feature type="transmembrane region" description="Helical" evidence="1">
    <location>
        <begin position="454"/>
        <end position="476"/>
    </location>
</feature>
<proteinExistence type="predicted"/>
<organism evidence="2 3">
    <name type="scientific">Colletotrichum plurivorum</name>
    <dbReference type="NCBI Taxonomy" id="2175906"/>
    <lineage>
        <taxon>Eukaryota</taxon>
        <taxon>Fungi</taxon>
        <taxon>Dikarya</taxon>
        <taxon>Ascomycota</taxon>
        <taxon>Pezizomycotina</taxon>
        <taxon>Sordariomycetes</taxon>
        <taxon>Hypocreomycetidae</taxon>
        <taxon>Glomerellales</taxon>
        <taxon>Glomerellaceae</taxon>
        <taxon>Colletotrichum</taxon>
        <taxon>Colletotrichum orchidearum species complex</taxon>
    </lineage>
</organism>
<evidence type="ECO:0000313" key="2">
    <source>
        <dbReference type="EMBL" id="KAF6822220.1"/>
    </source>
</evidence>
<comment type="caution">
    <text evidence="2">The sequence shown here is derived from an EMBL/GenBank/DDBJ whole genome shotgun (WGS) entry which is preliminary data.</text>
</comment>
<feature type="transmembrane region" description="Helical" evidence="1">
    <location>
        <begin position="383"/>
        <end position="401"/>
    </location>
</feature>
<keyword evidence="3" id="KW-1185">Reference proteome</keyword>
<sequence>MEKLRDRVGRVPIYIHDFTPGGPVAKHGFNLDRLELDDAVVKAAREKAEGTNFRWIHLPLNDVELAEVSWGFCASTSRTNHASSSLAGLCQKAPGREPGKISAGYMGRAAVAETRCSDWHNSQSRLVSCAVHPVPFNDGQISGDKKDFALFNDRKIWSRFHDGSKRVRLGRIAAADPQKTHGRKVLGEYYDLVLSGMPARSPSFQGGLTDSEREEKLQRLRDLRCEIQHQYAPSSADVMPSAMKTSVLHQLAVLIRQIYQAARYAEKLQDFYVQESFGELQDGPNKEPKELLLLLEVLGMQDDLGMLQSLLETQGRMVASIRQHFSAGQGLDCSTAELLSRAERGLDAWKSGVEELSKEASQTYSLKTSSLREARATTKQGQAVMLFTILPLSFFTSYFGQNISELTVDPLNPTAAELWKTATPISVVVIFLLLLVALFIVYPRAWRMCKKFGSKLLSIMYFFLVATWVVLVFLLYMPYEAFKRAFPRTNRWIGNALWRCLEISLGLFGGKVYAERTRDHFAIGRVDSMV</sequence>
<name>A0A8H6K011_9PEZI</name>